<dbReference type="AlphaFoldDB" id="A0A9N8DLS2"/>
<gene>
    <name evidence="3" type="ORF">SEMRO_213_G088380.1</name>
</gene>
<dbReference type="EMBL" id="CAICTM010000212">
    <property type="protein sequence ID" value="CAB9504909.1"/>
    <property type="molecule type" value="Genomic_DNA"/>
</dbReference>
<feature type="region of interest" description="Disordered" evidence="1">
    <location>
        <begin position="1"/>
        <end position="39"/>
    </location>
</feature>
<dbReference type="OrthoDB" id="75724at2759"/>
<name>A0A9N8DLS2_9STRA</name>
<accession>A0A9N8DLS2</accession>
<feature type="compositionally biased region" description="Acidic residues" evidence="1">
    <location>
        <begin position="23"/>
        <end position="39"/>
    </location>
</feature>
<feature type="domain" description="DUF6824" evidence="2">
    <location>
        <begin position="427"/>
        <end position="510"/>
    </location>
</feature>
<dbReference type="Proteomes" id="UP001153069">
    <property type="component" value="Unassembled WGS sequence"/>
</dbReference>
<evidence type="ECO:0000313" key="4">
    <source>
        <dbReference type="Proteomes" id="UP001153069"/>
    </source>
</evidence>
<evidence type="ECO:0000313" key="3">
    <source>
        <dbReference type="EMBL" id="CAB9504909.1"/>
    </source>
</evidence>
<comment type="caution">
    <text evidence="3">The sequence shown here is derived from an EMBL/GenBank/DDBJ whole genome shotgun (WGS) entry which is preliminary data.</text>
</comment>
<sequence>MPLDTNNDTSTTDGSSNKRAATEGEEGWTTDNDVEAEDVATDPITSDVLKLTQQELGELSLADQEQVVYDLYGFSGPVDESQPGFVEQKMEELQKALDQIPPRRKTAYSMALGINEAYVTNHSFRLQFLRADRFQPSPAATRMVTYFETKLDLFGRDRLCIELTQDDLDPESLEILYMTWFCDLPVRDRAGRQVVVQLSKPGIDCYSLPVTQRMRVLFYTLCVSARDPETQKHGRVALLWVAGSLGKASSLWKIAGMYASSPVRIQGCHLCVDIAHGYSTPIVSIVQLSMNSMLRVRVRRHIGTPQEIFYSLMTYGIPVEFIPIGEDGEFAHQLHTDRWKRIRTQEQWLKQLQQQQQQSFVSQTKAALPQPVGATVATNVQAVDKAALMEKADAMVMANRNNDNNLAANSIGNTTVLVVVDTPTNHDVLMGKGRGAHEHVGNILFRNLIEKCRPQYDAATKTQKTQLAKDIVRIVKEEWKGRFLRDDVKGWIPITDELTIRRKVSVAFRDARKAPKGKKQKQQQAAATEITQEEDELLLPLEDPTWENQPAIDMVVLKA</sequence>
<feature type="compositionally biased region" description="Low complexity" evidence="1">
    <location>
        <begin position="1"/>
        <end position="17"/>
    </location>
</feature>
<evidence type="ECO:0000259" key="2">
    <source>
        <dbReference type="Pfam" id="PF20710"/>
    </source>
</evidence>
<protein>
    <recommendedName>
        <fullName evidence="2">DUF6824 domain-containing protein</fullName>
    </recommendedName>
</protein>
<dbReference type="Pfam" id="PF20710">
    <property type="entry name" value="DUF6824"/>
    <property type="match status" value="1"/>
</dbReference>
<evidence type="ECO:0000256" key="1">
    <source>
        <dbReference type="SAM" id="MobiDB-lite"/>
    </source>
</evidence>
<keyword evidence="4" id="KW-1185">Reference proteome</keyword>
<proteinExistence type="predicted"/>
<organism evidence="3 4">
    <name type="scientific">Seminavis robusta</name>
    <dbReference type="NCBI Taxonomy" id="568900"/>
    <lineage>
        <taxon>Eukaryota</taxon>
        <taxon>Sar</taxon>
        <taxon>Stramenopiles</taxon>
        <taxon>Ochrophyta</taxon>
        <taxon>Bacillariophyta</taxon>
        <taxon>Bacillariophyceae</taxon>
        <taxon>Bacillariophycidae</taxon>
        <taxon>Naviculales</taxon>
        <taxon>Naviculaceae</taxon>
        <taxon>Seminavis</taxon>
    </lineage>
</organism>
<dbReference type="InterPro" id="IPR049227">
    <property type="entry name" value="DUF6824"/>
</dbReference>
<reference evidence="3" key="1">
    <citation type="submission" date="2020-06" db="EMBL/GenBank/DDBJ databases">
        <authorList>
            <consortium name="Plant Systems Biology data submission"/>
        </authorList>
    </citation>
    <scope>NUCLEOTIDE SEQUENCE</scope>
    <source>
        <strain evidence="3">D6</strain>
    </source>
</reference>